<dbReference type="AlphaFoldDB" id="A0A815DRZ1"/>
<gene>
    <name evidence="3" type="ORF">GPM918_LOCUS28484</name>
    <name evidence="4" type="ORF">SRO942_LOCUS28988</name>
</gene>
<evidence type="ECO:0000256" key="1">
    <source>
        <dbReference type="SAM" id="Coils"/>
    </source>
</evidence>
<feature type="coiled-coil region" evidence="1">
    <location>
        <begin position="209"/>
        <end position="236"/>
    </location>
</feature>
<reference evidence="3" key="1">
    <citation type="submission" date="2021-02" db="EMBL/GenBank/DDBJ databases">
        <authorList>
            <person name="Nowell W R."/>
        </authorList>
    </citation>
    <scope>NUCLEOTIDE SEQUENCE</scope>
</reference>
<dbReference type="InterPro" id="IPR011115">
    <property type="entry name" value="SecA_DEAD"/>
</dbReference>
<dbReference type="EMBL" id="CAJOBC010037082">
    <property type="protein sequence ID" value="CAF4122932.1"/>
    <property type="molecule type" value="Genomic_DNA"/>
</dbReference>
<keyword evidence="5" id="KW-1185">Reference proteome</keyword>
<organism evidence="3 5">
    <name type="scientific">Didymodactylos carnosus</name>
    <dbReference type="NCBI Taxonomy" id="1234261"/>
    <lineage>
        <taxon>Eukaryota</taxon>
        <taxon>Metazoa</taxon>
        <taxon>Spiralia</taxon>
        <taxon>Gnathifera</taxon>
        <taxon>Rotifera</taxon>
        <taxon>Eurotatoria</taxon>
        <taxon>Bdelloidea</taxon>
        <taxon>Philodinida</taxon>
        <taxon>Philodinidae</taxon>
        <taxon>Didymodactylos</taxon>
    </lineage>
</organism>
<dbReference type="Proteomes" id="UP000663829">
    <property type="component" value="Unassembled WGS sequence"/>
</dbReference>
<proteinExistence type="predicted"/>
<evidence type="ECO:0000313" key="5">
    <source>
        <dbReference type="Proteomes" id="UP000663829"/>
    </source>
</evidence>
<dbReference type="InterPro" id="IPR027417">
    <property type="entry name" value="P-loop_NTPase"/>
</dbReference>
<protein>
    <recommendedName>
        <fullName evidence="2">SecA DEAD-like N-terminal domain-containing protein</fullName>
    </recommendedName>
</protein>
<dbReference type="Proteomes" id="UP000681722">
    <property type="component" value="Unassembled WGS sequence"/>
</dbReference>
<evidence type="ECO:0000313" key="3">
    <source>
        <dbReference type="EMBL" id="CAF1300302.1"/>
    </source>
</evidence>
<dbReference type="GO" id="GO:0016020">
    <property type="term" value="C:membrane"/>
    <property type="evidence" value="ECO:0007669"/>
    <property type="project" value="InterPro"/>
</dbReference>
<dbReference type="Pfam" id="PF07517">
    <property type="entry name" value="SecA_DEAD"/>
    <property type="match status" value="1"/>
</dbReference>
<keyword evidence="1" id="KW-0175">Coiled coil</keyword>
<comment type="caution">
    <text evidence="3">The sequence shown here is derived from an EMBL/GenBank/DDBJ whole genome shotgun (WGS) entry which is preliminary data.</text>
</comment>
<dbReference type="Gene3D" id="3.40.50.300">
    <property type="entry name" value="P-loop containing nucleotide triphosphate hydrolases"/>
    <property type="match status" value="1"/>
</dbReference>
<feature type="domain" description="SecA DEAD-like N-terminal" evidence="2">
    <location>
        <begin position="282"/>
        <end position="356"/>
    </location>
</feature>
<sequence length="402" mass="47420">MNNQLFAKTNLELKNFKLENQTTNDDTLTSNVVQEEQEQLTNSDEQTNHTEISIEVTFSILNQVSRQWINEEKDSLSYTNRYTSVLKKIIHSLENQSSNDQNDSLIIKNIYSKTLNNLLPYLTRFWIIDQLKLNEKVLKNEQIQIIEYLEIIQTIYSDEKMFQVIESIQKLCQKKKIIPQQIIDLLMKISNHEWTLEKKIFDIIENNEINQWEKQIENYLKEKRSKKRELIQLKKEDEKSLNTCIKDYPNGEDILADLNSLLSDKEDDNFCRLVKNWSTRSIDIVYGECSCFERDILLTEFNKNDFEQNIIGQRMSNNSISSVIIDEVDSMLLDKANMVLYLSHNIDTSKSLERIFISIWQTINQTVFDSIGSHMIDDDVIELVSNIIFEQIENKNIEIPEY</sequence>
<dbReference type="EMBL" id="CAJNOQ010012449">
    <property type="protein sequence ID" value="CAF1300302.1"/>
    <property type="molecule type" value="Genomic_DNA"/>
</dbReference>
<evidence type="ECO:0000259" key="2">
    <source>
        <dbReference type="Pfam" id="PF07517"/>
    </source>
</evidence>
<accession>A0A815DRZ1</accession>
<dbReference type="GO" id="GO:0017038">
    <property type="term" value="P:protein import"/>
    <property type="evidence" value="ECO:0007669"/>
    <property type="project" value="InterPro"/>
</dbReference>
<evidence type="ECO:0000313" key="4">
    <source>
        <dbReference type="EMBL" id="CAF4122932.1"/>
    </source>
</evidence>
<name>A0A815DRZ1_9BILA</name>
<dbReference type="GO" id="GO:0005524">
    <property type="term" value="F:ATP binding"/>
    <property type="evidence" value="ECO:0007669"/>
    <property type="project" value="InterPro"/>
</dbReference>